<dbReference type="InterPro" id="IPR029058">
    <property type="entry name" value="AB_hydrolase_fold"/>
</dbReference>
<dbReference type="Pfam" id="PF02089">
    <property type="entry name" value="Palm_thioest"/>
    <property type="match status" value="1"/>
</dbReference>
<name>A0A8K1C3Q4_PYTOL</name>
<dbReference type="Gene3D" id="3.40.50.1820">
    <property type="entry name" value="alpha/beta hydrolase"/>
    <property type="match status" value="1"/>
</dbReference>
<sequence length="319" mass="35606">MANLPIFFIHGAGRSAADGIVFDRFATEQRPVISLNFAENEDTFHPLPDQVQLAIEQIRSYTRDDARFNNGYTLIGVSLGGVIARGIVEEMDDHNVQVLISLASPHAGLCHGPQADPSMAQQFGIALLNSYSLPVELFDFASYSIDSIKDGHLLVDLMEVMQKHPELTQNSSITSLLRYPVRKIWLDLKPYLATIGNLEQPGGEGQQRRKSNLLKLKEFHAFTSPQDGVLEPYQSGVFGHYSEVANSAELLDNFKSLGMVDMKDTVEYMQDTYGLRSLDERGALFRHVVDKVPHMCWIADYDGCYVDQVLDTNLGPILN</sequence>
<dbReference type="Proteomes" id="UP000794436">
    <property type="component" value="Unassembled WGS sequence"/>
</dbReference>
<evidence type="ECO:0000313" key="3">
    <source>
        <dbReference type="Proteomes" id="UP000794436"/>
    </source>
</evidence>
<organism evidence="2 3">
    <name type="scientific">Pythium oligandrum</name>
    <name type="common">Mycoparasitic fungus</name>
    <dbReference type="NCBI Taxonomy" id="41045"/>
    <lineage>
        <taxon>Eukaryota</taxon>
        <taxon>Sar</taxon>
        <taxon>Stramenopiles</taxon>
        <taxon>Oomycota</taxon>
        <taxon>Peronosporomycetes</taxon>
        <taxon>Pythiales</taxon>
        <taxon>Pythiaceae</taxon>
        <taxon>Pythium</taxon>
    </lineage>
</organism>
<protein>
    <submittedName>
        <fullName evidence="2">Uncharacterized protein</fullName>
    </submittedName>
</protein>
<evidence type="ECO:0000256" key="1">
    <source>
        <dbReference type="ARBA" id="ARBA00022801"/>
    </source>
</evidence>
<dbReference type="GO" id="GO:0005764">
    <property type="term" value="C:lysosome"/>
    <property type="evidence" value="ECO:0007669"/>
    <property type="project" value="TreeGrafter"/>
</dbReference>
<keyword evidence="1" id="KW-0378">Hydrolase</keyword>
<dbReference type="OrthoDB" id="91810at2759"/>
<comment type="caution">
    <text evidence="2">The sequence shown here is derived from an EMBL/GenBank/DDBJ whole genome shotgun (WGS) entry which is preliminary data.</text>
</comment>
<dbReference type="GO" id="GO:0016790">
    <property type="term" value="F:thiolester hydrolase activity"/>
    <property type="evidence" value="ECO:0007669"/>
    <property type="project" value="TreeGrafter"/>
</dbReference>
<keyword evidence="3" id="KW-1185">Reference proteome</keyword>
<accession>A0A8K1C3Q4</accession>
<dbReference type="AlphaFoldDB" id="A0A8K1C3Q4"/>
<dbReference type="PANTHER" id="PTHR11247">
    <property type="entry name" value="PALMITOYL-PROTEIN THIOESTERASE/DOLICHYLDIPHOSPHATASE 1"/>
    <property type="match status" value="1"/>
</dbReference>
<dbReference type="SUPFAM" id="SSF53474">
    <property type="entry name" value="alpha/beta-Hydrolases"/>
    <property type="match status" value="1"/>
</dbReference>
<dbReference type="EMBL" id="SPLM01000147">
    <property type="protein sequence ID" value="TMW55572.1"/>
    <property type="molecule type" value="Genomic_DNA"/>
</dbReference>
<proteinExistence type="predicted"/>
<evidence type="ECO:0000313" key="2">
    <source>
        <dbReference type="EMBL" id="TMW55572.1"/>
    </source>
</evidence>
<reference evidence="2" key="1">
    <citation type="submission" date="2019-03" db="EMBL/GenBank/DDBJ databases">
        <title>Long read genome sequence of the mycoparasitic Pythium oligandrum ATCC 38472 isolated from sugarbeet rhizosphere.</title>
        <authorList>
            <person name="Gaulin E."/>
        </authorList>
    </citation>
    <scope>NUCLEOTIDE SEQUENCE</scope>
    <source>
        <strain evidence="2">ATCC 38472_TT</strain>
    </source>
</reference>
<gene>
    <name evidence="2" type="ORF">Poli38472_010454</name>
</gene>
<dbReference type="PANTHER" id="PTHR11247:SF8">
    <property type="entry name" value="PALMITOYL-PROTEIN THIOESTERASE 1"/>
    <property type="match status" value="1"/>
</dbReference>